<dbReference type="Gene3D" id="2.60.40.10">
    <property type="entry name" value="Immunoglobulins"/>
    <property type="match status" value="1"/>
</dbReference>
<dbReference type="InterPro" id="IPR013783">
    <property type="entry name" value="Ig-like_fold"/>
</dbReference>
<dbReference type="InterPro" id="IPR036179">
    <property type="entry name" value="Ig-like_dom_sf"/>
</dbReference>
<dbReference type="Proteomes" id="UP001054945">
    <property type="component" value="Unassembled WGS sequence"/>
</dbReference>
<evidence type="ECO:0000313" key="2">
    <source>
        <dbReference type="EMBL" id="GIY83886.1"/>
    </source>
</evidence>
<sequence>MGMTSLKMMHFVTCRCSSSRTGREDRQAGSRPRGHGHHPDMRGAGQPSHRRAGVAEGGPVAGPRHPTGDTRNRTLNIPSTSTEHRGRYQCAASNREGRRLSEPRLLQIHCTCPWCNFAITVLIPVQCCFLSHLVDI</sequence>
<organism evidence="2 3">
    <name type="scientific">Caerostris extrusa</name>
    <name type="common">Bark spider</name>
    <name type="synonym">Caerostris bankana</name>
    <dbReference type="NCBI Taxonomy" id="172846"/>
    <lineage>
        <taxon>Eukaryota</taxon>
        <taxon>Metazoa</taxon>
        <taxon>Ecdysozoa</taxon>
        <taxon>Arthropoda</taxon>
        <taxon>Chelicerata</taxon>
        <taxon>Arachnida</taxon>
        <taxon>Araneae</taxon>
        <taxon>Araneomorphae</taxon>
        <taxon>Entelegynae</taxon>
        <taxon>Araneoidea</taxon>
        <taxon>Araneidae</taxon>
        <taxon>Caerostris</taxon>
    </lineage>
</organism>
<name>A0AAV4WLW1_CAEEX</name>
<comment type="caution">
    <text evidence="2">The sequence shown here is derived from an EMBL/GenBank/DDBJ whole genome shotgun (WGS) entry which is preliminary data.</text>
</comment>
<proteinExistence type="predicted"/>
<dbReference type="SUPFAM" id="SSF48726">
    <property type="entry name" value="Immunoglobulin"/>
    <property type="match status" value="1"/>
</dbReference>
<gene>
    <name evidence="2" type="ORF">CEXT_573121</name>
</gene>
<evidence type="ECO:0000313" key="3">
    <source>
        <dbReference type="Proteomes" id="UP001054945"/>
    </source>
</evidence>
<evidence type="ECO:0000256" key="1">
    <source>
        <dbReference type="SAM" id="MobiDB-lite"/>
    </source>
</evidence>
<keyword evidence="3" id="KW-1185">Reference proteome</keyword>
<dbReference type="EMBL" id="BPLR01016439">
    <property type="protein sequence ID" value="GIY83886.1"/>
    <property type="molecule type" value="Genomic_DNA"/>
</dbReference>
<feature type="region of interest" description="Disordered" evidence="1">
    <location>
        <begin position="16"/>
        <end position="97"/>
    </location>
</feature>
<dbReference type="AlphaFoldDB" id="A0AAV4WLW1"/>
<protein>
    <submittedName>
        <fullName evidence="2">Uncharacterized protein</fullName>
    </submittedName>
</protein>
<accession>A0AAV4WLW1</accession>
<reference evidence="2 3" key="1">
    <citation type="submission" date="2021-06" db="EMBL/GenBank/DDBJ databases">
        <title>Caerostris extrusa draft genome.</title>
        <authorList>
            <person name="Kono N."/>
            <person name="Arakawa K."/>
        </authorList>
    </citation>
    <scope>NUCLEOTIDE SEQUENCE [LARGE SCALE GENOMIC DNA]</scope>
</reference>